<comment type="caution">
    <text evidence="4">The sequence shown here is derived from an EMBL/GenBank/DDBJ whole genome shotgun (WGS) entry which is preliminary data.</text>
</comment>
<dbReference type="PROSITE" id="PS00583">
    <property type="entry name" value="PFKB_KINASES_1"/>
    <property type="match status" value="1"/>
</dbReference>
<keyword evidence="1" id="KW-0808">Transferase</keyword>
<accession>A0A0G0G8Y6</accession>
<dbReference type="InterPro" id="IPR029056">
    <property type="entry name" value="Ribokinase-like"/>
</dbReference>
<evidence type="ECO:0000313" key="4">
    <source>
        <dbReference type="EMBL" id="KKQ27563.1"/>
    </source>
</evidence>
<evidence type="ECO:0000256" key="2">
    <source>
        <dbReference type="ARBA" id="ARBA00022777"/>
    </source>
</evidence>
<dbReference type="Gene3D" id="3.40.1190.20">
    <property type="match status" value="1"/>
</dbReference>
<evidence type="ECO:0000256" key="1">
    <source>
        <dbReference type="ARBA" id="ARBA00022679"/>
    </source>
</evidence>
<dbReference type="SUPFAM" id="SSF53613">
    <property type="entry name" value="Ribokinase-like"/>
    <property type="match status" value="1"/>
</dbReference>
<sequence length="324" mass="36113">MFNITTIGDSMVDTFVVIDHEEAKLQCDIKREHCLLCLNYADKIPVKKTDQALGGNACNVAVGTQKLGLKTALLTELGDDLNGLVIKEGLEKTNVNTEYVKMLPNQETRYSIVLNYLGERTTLSYYTKKTYQNATIPQSQWLYYTSLGQNFTRVQEKIIKYLAKYPNTKLAVNPGSLQLKNSLNNFKKILKFTDLLFVNKEEAEKITGNNGKITELIKRLHKLGVKNIVLTDSTNGSYASNGQELYKMALYPTTLVEKTGAGDAYASGFLASWHYNEDLYQAMCWGTANAAGVISKIGAQAGLLNKNQITKLINKNSNIKPKLI</sequence>
<evidence type="ECO:0000259" key="3">
    <source>
        <dbReference type="Pfam" id="PF00294"/>
    </source>
</evidence>
<keyword evidence="2" id="KW-0418">Kinase</keyword>
<dbReference type="AlphaFoldDB" id="A0A0G0G8Y6"/>
<dbReference type="InterPro" id="IPR011611">
    <property type="entry name" value="PfkB_dom"/>
</dbReference>
<dbReference type="InterPro" id="IPR002173">
    <property type="entry name" value="Carboh/pur_kinase_PfkB_CS"/>
</dbReference>
<dbReference type="STRING" id="1619046.US42_C0008G0074"/>
<dbReference type="PANTHER" id="PTHR10584">
    <property type="entry name" value="SUGAR KINASE"/>
    <property type="match status" value="1"/>
</dbReference>
<gene>
    <name evidence="4" type="ORF">US42_C0008G0074</name>
</gene>
<dbReference type="Proteomes" id="UP000034849">
    <property type="component" value="Unassembled WGS sequence"/>
</dbReference>
<reference evidence="4 5" key="1">
    <citation type="journal article" date="2015" name="Nature">
        <title>rRNA introns, odd ribosomes, and small enigmatic genomes across a large radiation of phyla.</title>
        <authorList>
            <person name="Brown C.T."/>
            <person name="Hug L.A."/>
            <person name="Thomas B.C."/>
            <person name="Sharon I."/>
            <person name="Castelle C.J."/>
            <person name="Singh A."/>
            <person name="Wilkins M.J."/>
            <person name="Williams K.H."/>
            <person name="Banfield J.F."/>
        </authorList>
    </citation>
    <scope>NUCLEOTIDE SEQUENCE [LARGE SCALE GENOMIC DNA]</scope>
</reference>
<dbReference type="Pfam" id="PF00294">
    <property type="entry name" value="PfkB"/>
    <property type="match status" value="1"/>
</dbReference>
<proteinExistence type="predicted"/>
<dbReference type="PANTHER" id="PTHR10584:SF166">
    <property type="entry name" value="RIBOKINASE"/>
    <property type="match status" value="1"/>
</dbReference>
<dbReference type="EMBL" id="LBSX01000008">
    <property type="protein sequence ID" value="KKQ27563.1"/>
    <property type="molecule type" value="Genomic_DNA"/>
</dbReference>
<dbReference type="GO" id="GO:0016301">
    <property type="term" value="F:kinase activity"/>
    <property type="evidence" value="ECO:0007669"/>
    <property type="project" value="UniProtKB-KW"/>
</dbReference>
<organism evidence="4 5">
    <name type="scientific">Candidatus Magasanikbacteria bacterium GW2011_GWC2_37_14</name>
    <dbReference type="NCBI Taxonomy" id="1619046"/>
    <lineage>
        <taxon>Bacteria</taxon>
        <taxon>Candidatus Magasanikiibacteriota</taxon>
    </lineage>
</organism>
<name>A0A0G0G8Y6_9BACT</name>
<evidence type="ECO:0000313" key="5">
    <source>
        <dbReference type="Proteomes" id="UP000034849"/>
    </source>
</evidence>
<dbReference type="GO" id="GO:0005829">
    <property type="term" value="C:cytosol"/>
    <property type="evidence" value="ECO:0007669"/>
    <property type="project" value="TreeGrafter"/>
</dbReference>
<protein>
    <recommendedName>
        <fullName evidence="3">Carbohydrate kinase PfkB domain-containing protein</fullName>
    </recommendedName>
</protein>
<feature type="domain" description="Carbohydrate kinase PfkB" evidence="3">
    <location>
        <begin position="40"/>
        <end position="302"/>
    </location>
</feature>